<dbReference type="PANTHER" id="PTHR23245">
    <property type="entry name" value="TRNA METHYLTRANSFERASE"/>
    <property type="match status" value="1"/>
</dbReference>
<keyword evidence="2 6" id="KW-0808">Transferase</keyword>
<name>A0A8G1RY26_9EURO</name>
<organism evidence="6 7">
    <name type="scientific">Aspergillus fijiensis CBS 313.89</name>
    <dbReference type="NCBI Taxonomy" id="1448319"/>
    <lineage>
        <taxon>Eukaryota</taxon>
        <taxon>Fungi</taxon>
        <taxon>Dikarya</taxon>
        <taxon>Ascomycota</taxon>
        <taxon>Pezizomycotina</taxon>
        <taxon>Eurotiomycetes</taxon>
        <taxon>Eurotiomycetidae</taxon>
        <taxon>Eurotiales</taxon>
        <taxon>Aspergillaceae</taxon>
        <taxon>Aspergillus</taxon>
    </lineage>
</organism>
<dbReference type="InterPro" id="IPR029063">
    <property type="entry name" value="SAM-dependent_MTases_sf"/>
</dbReference>
<comment type="function">
    <text evidence="2">S-adenosyl-L-methionine-dependent transferase that acts as a component of the wybutosine biosynthesis pathway. Wybutosine is a hyper modified guanosine with a tricyclic base found at the 3'-position adjacent to the anticodon of eukaryotic phenylalanine tRNA. Catalyzes the transfer of the alpha-amino-alpha-carboxypropyl (acp) group from S-adenosyl-L-methionine to the C-7 position of 4-demethylwyosine (imG-14) to produce wybutosine-86.</text>
</comment>
<keyword evidence="7" id="KW-1185">Reference proteome</keyword>
<comment type="pathway">
    <text evidence="2">tRNA modification; wybutosine-tRNA(Phe) biosynthesis.</text>
</comment>
<dbReference type="GO" id="GO:0008757">
    <property type="term" value="F:S-adenosylmethionine-dependent methyltransferase activity"/>
    <property type="evidence" value="ECO:0007669"/>
    <property type="project" value="InterPro"/>
</dbReference>
<evidence type="ECO:0000256" key="3">
    <source>
        <dbReference type="SAM" id="Coils"/>
    </source>
</evidence>
<evidence type="ECO:0000256" key="2">
    <source>
        <dbReference type="PIRNR" id="PIRNR038972"/>
    </source>
</evidence>
<dbReference type="GO" id="GO:0008175">
    <property type="term" value="F:tRNA methyltransferase activity"/>
    <property type="evidence" value="ECO:0007669"/>
    <property type="project" value="TreeGrafter"/>
</dbReference>
<comment type="similarity">
    <text evidence="2">Belongs to the class I-like SAM-binding methyltransferase superfamily. TRM5/TYW2 family.</text>
</comment>
<dbReference type="GO" id="GO:0031591">
    <property type="term" value="P:wybutosine biosynthetic process"/>
    <property type="evidence" value="ECO:0007669"/>
    <property type="project" value="InterPro"/>
</dbReference>
<dbReference type="AlphaFoldDB" id="A0A8G1RY26"/>
<evidence type="ECO:0000256" key="4">
    <source>
        <dbReference type="SAM" id="MobiDB-lite"/>
    </source>
</evidence>
<reference evidence="6 7" key="1">
    <citation type="submission" date="2018-02" db="EMBL/GenBank/DDBJ databases">
        <title>The genomes of Aspergillus section Nigri reveals drivers in fungal speciation.</title>
        <authorList>
            <consortium name="DOE Joint Genome Institute"/>
            <person name="Vesth T.C."/>
            <person name="Nybo J."/>
            <person name="Theobald S."/>
            <person name="Brandl J."/>
            <person name="Frisvad J.C."/>
            <person name="Nielsen K.F."/>
            <person name="Lyhne E.K."/>
            <person name="Kogle M.E."/>
            <person name="Kuo A."/>
            <person name="Riley R."/>
            <person name="Clum A."/>
            <person name="Nolan M."/>
            <person name="Lipzen A."/>
            <person name="Salamov A."/>
            <person name="Henrissat B."/>
            <person name="Wiebenga A."/>
            <person name="De vries R.P."/>
            <person name="Grigoriev I.V."/>
            <person name="Mortensen U.H."/>
            <person name="Andersen M.R."/>
            <person name="Baker S.E."/>
        </authorList>
    </citation>
    <scope>NUCLEOTIDE SEQUENCE [LARGE SCALE GENOMIC DNA]</scope>
    <source>
        <strain evidence="6 7">CBS 313.89</strain>
    </source>
</reference>
<dbReference type="InterPro" id="IPR030382">
    <property type="entry name" value="MeTrfase_TRM5/TYW2"/>
</dbReference>
<accession>A0A8G1RY26</accession>
<evidence type="ECO:0000313" key="6">
    <source>
        <dbReference type="EMBL" id="RAK79885.1"/>
    </source>
</evidence>
<dbReference type="SUPFAM" id="SSF53335">
    <property type="entry name" value="S-adenosyl-L-methionine-dependent methyltransferases"/>
    <property type="match status" value="1"/>
</dbReference>
<dbReference type="GO" id="GO:0102522">
    <property type="term" value="F:tRNA 4-demethylwyosine alpha-amino-alpha-carboxypropyltransferase activity"/>
    <property type="evidence" value="ECO:0007669"/>
    <property type="project" value="UniProtKB-EC"/>
</dbReference>
<dbReference type="GeneID" id="63857196"/>
<feature type="domain" description="SAM-dependent methyltransferase TRM5/TYW2-type" evidence="5">
    <location>
        <begin position="201"/>
        <end position="451"/>
    </location>
</feature>
<dbReference type="GO" id="GO:0005737">
    <property type="term" value="C:cytoplasm"/>
    <property type="evidence" value="ECO:0007669"/>
    <property type="project" value="UniProtKB-SubCell"/>
</dbReference>
<feature type="region of interest" description="Disordered" evidence="4">
    <location>
        <begin position="1"/>
        <end position="45"/>
    </location>
</feature>
<comment type="catalytic activity">
    <reaction evidence="1">
        <text>4-demethylwyosine(37) in tRNA(Phe) + S-adenosyl-L-methionine = 4-demethyl-7-[(3S)-3-amino-3-carboxypropyl]wyosine(37) in tRNA(Phe) + S-methyl-5'-thioadenosine + H(+)</text>
        <dbReference type="Rhea" id="RHEA:36355"/>
        <dbReference type="Rhea" id="RHEA-COMP:10164"/>
        <dbReference type="Rhea" id="RHEA-COMP:10378"/>
        <dbReference type="ChEBI" id="CHEBI:15378"/>
        <dbReference type="ChEBI" id="CHEBI:17509"/>
        <dbReference type="ChEBI" id="CHEBI:59789"/>
        <dbReference type="ChEBI" id="CHEBI:64315"/>
        <dbReference type="ChEBI" id="CHEBI:73550"/>
        <dbReference type="EC" id="2.5.1.114"/>
    </reaction>
</comment>
<dbReference type="UniPathway" id="UPA00375"/>
<protein>
    <recommendedName>
        <fullName evidence="2">tRNA wybutosine-synthesizing protein 2</fullName>
        <shortName evidence="2">tRNA-yW-synthesizing protein 2</shortName>
    </recommendedName>
    <alternativeName>
        <fullName evidence="2">tRNA(Phe) (4-demethylwyosine(37)-C(7)) aminocarboxypropyltransferase</fullName>
    </alternativeName>
</protein>
<dbReference type="PANTHER" id="PTHR23245:SF25">
    <property type="entry name" value="TRNA WYBUTOSINE-SYNTHESIZING PROTEIN 2 HOMOLOG"/>
    <property type="match status" value="1"/>
</dbReference>
<evidence type="ECO:0000259" key="5">
    <source>
        <dbReference type="PROSITE" id="PS51684"/>
    </source>
</evidence>
<dbReference type="GO" id="GO:0030488">
    <property type="term" value="P:tRNA methylation"/>
    <property type="evidence" value="ECO:0007669"/>
    <property type="project" value="TreeGrafter"/>
</dbReference>
<dbReference type="PROSITE" id="PS51684">
    <property type="entry name" value="SAM_MT_TRM5_TYW2"/>
    <property type="match status" value="1"/>
</dbReference>
<keyword evidence="2" id="KW-0949">S-adenosyl-L-methionine</keyword>
<dbReference type="OrthoDB" id="2387925at2759"/>
<dbReference type="Gene3D" id="3.40.50.150">
    <property type="entry name" value="Vaccinia Virus protein VP39"/>
    <property type="match status" value="1"/>
</dbReference>
<evidence type="ECO:0000313" key="7">
    <source>
        <dbReference type="Proteomes" id="UP000249789"/>
    </source>
</evidence>
<gene>
    <name evidence="6" type="ORF">BO72DRAFT_23265</name>
</gene>
<keyword evidence="2" id="KW-0819">tRNA processing</keyword>
<keyword evidence="2" id="KW-0963">Cytoplasm</keyword>
<dbReference type="InterPro" id="IPR026274">
    <property type="entry name" value="tRNA_wybutosine_synth_prot_2"/>
</dbReference>
<feature type="coiled-coil region" evidence="3">
    <location>
        <begin position="390"/>
        <end position="417"/>
    </location>
</feature>
<keyword evidence="3" id="KW-0175">Coiled coil</keyword>
<proteinExistence type="inferred from homology"/>
<comment type="subcellular location">
    <subcellularLocation>
        <location evidence="2">Cytoplasm</location>
    </subcellularLocation>
</comment>
<keyword evidence="6" id="KW-0489">Methyltransferase</keyword>
<dbReference type="VEuPathDB" id="FungiDB:BO72DRAFT_23265"/>
<dbReference type="PIRSF" id="PIRSF038972">
    <property type="entry name" value="Trm12"/>
    <property type="match status" value="1"/>
</dbReference>
<dbReference type="RefSeq" id="XP_040803895.1">
    <property type="nucleotide sequence ID" value="XM_040939863.1"/>
</dbReference>
<sequence length="463" mass="50725">MQSNTFSPEQELVASPQAQSPAPAPAPAPNASSPRPPRKPRKQTLNPLHHGIQAFITQHLPADTLTKHNLTLTSLPKRFTIYEPLLLLPVNAFTTPPAWHSLHEDLTATQRQTLYTTLLQSFARYGLTHVAMNAPIALTDPNSGAENRIRSPGGLIPLYGDFGPLPDASASQGQGEGEAAIACPSATDLEQAFWVRTVQNHGIVQIWAPLYTMFSRGNITEKARILGSEFEGLIEEQLGEKVSEISVVDMYAGIGYFVYSYLKRGVKRVWGFEINGWSVEGLRRGCKQNGWGCKVFRVGEDGSLLGGQSLKKVVEGLTEEDRVVVFHGDNRFAAEILGGIRECMGAGQWSRVRHVNLGLLPSSCFAYANACKIVDAEKGGWVHVHENVDVQGIEEKKDEVTAELGRLRVEVLEVEAKKVAAAAAARCRHVEQVKTYAPGVMHCVFDVRLSSRQEIEGSDTRGK</sequence>
<dbReference type="Proteomes" id="UP000249789">
    <property type="component" value="Unassembled WGS sequence"/>
</dbReference>
<dbReference type="EMBL" id="KZ824631">
    <property type="protein sequence ID" value="RAK79885.1"/>
    <property type="molecule type" value="Genomic_DNA"/>
</dbReference>
<evidence type="ECO:0000256" key="1">
    <source>
        <dbReference type="ARBA" id="ARBA00049400"/>
    </source>
</evidence>